<evidence type="ECO:0000313" key="3">
    <source>
        <dbReference type="Proteomes" id="UP000799778"/>
    </source>
</evidence>
<reference evidence="2" key="1">
    <citation type="journal article" date="2020" name="Stud. Mycol.">
        <title>101 Dothideomycetes genomes: a test case for predicting lifestyles and emergence of pathogens.</title>
        <authorList>
            <person name="Haridas S."/>
            <person name="Albert R."/>
            <person name="Binder M."/>
            <person name="Bloem J."/>
            <person name="Labutti K."/>
            <person name="Salamov A."/>
            <person name="Andreopoulos B."/>
            <person name="Baker S."/>
            <person name="Barry K."/>
            <person name="Bills G."/>
            <person name="Bluhm B."/>
            <person name="Cannon C."/>
            <person name="Castanera R."/>
            <person name="Culley D."/>
            <person name="Daum C."/>
            <person name="Ezra D."/>
            <person name="Gonzalez J."/>
            <person name="Henrissat B."/>
            <person name="Kuo A."/>
            <person name="Liang C."/>
            <person name="Lipzen A."/>
            <person name="Lutzoni F."/>
            <person name="Magnuson J."/>
            <person name="Mondo S."/>
            <person name="Nolan M."/>
            <person name="Ohm R."/>
            <person name="Pangilinan J."/>
            <person name="Park H.-J."/>
            <person name="Ramirez L."/>
            <person name="Alfaro M."/>
            <person name="Sun H."/>
            <person name="Tritt A."/>
            <person name="Yoshinaga Y."/>
            <person name="Zwiers L.-H."/>
            <person name="Turgeon B."/>
            <person name="Goodwin S."/>
            <person name="Spatafora J."/>
            <person name="Crous P."/>
            <person name="Grigoriev I."/>
        </authorList>
    </citation>
    <scope>NUCLEOTIDE SEQUENCE</scope>
    <source>
        <strain evidence="2">CBS 175.79</strain>
    </source>
</reference>
<sequence>MLPALQPSRPKIQPPSRPITLPHQQIRNTHDLPLPLPTPPKQNSPPPQQNPTTRPRNQIEAMPPYAHHHTSHQQQRQAQAQAYDPAKRHPVFFTERLRKPPFRVPDVVGSGYSPVASGYIVERVLGVKGEGGGRTKL</sequence>
<proteinExistence type="predicted"/>
<name>A0A6A5XAH4_9PLEO</name>
<evidence type="ECO:0000256" key="1">
    <source>
        <dbReference type="SAM" id="MobiDB-lite"/>
    </source>
</evidence>
<feature type="compositionally biased region" description="Low complexity" evidence="1">
    <location>
        <begin position="72"/>
        <end position="82"/>
    </location>
</feature>
<organism evidence="2 3">
    <name type="scientific">Aaosphaeria arxii CBS 175.79</name>
    <dbReference type="NCBI Taxonomy" id="1450172"/>
    <lineage>
        <taxon>Eukaryota</taxon>
        <taxon>Fungi</taxon>
        <taxon>Dikarya</taxon>
        <taxon>Ascomycota</taxon>
        <taxon>Pezizomycotina</taxon>
        <taxon>Dothideomycetes</taxon>
        <taxon>Pleosporomycetidae</taxon>
        <taxon>Pleosporales</taxon>
        <taxon>Pleosporales incertae sedis</taxon>
        <taxon>Aaosphaeria</taxon>
    </lineage>
</organism>
<dbReference type="AlphaFoldDB" id="A0A6A5XAH4"/>
<dbReference type="OrthoDB" id="3535086at2759"/>
<gene>
    <name evidence="2" type="ORF">BU24DRAFT_66926</name>
</gene>
<keyword evidence="3" id="KW-1185">Reference proteome</keyword>
<feature type="region of interest" description="Disordered" evidence="1">
    <location>
        <begin position="1"/>
        <end position="88"/>
    </location>
</feature>
<evidence type="ECO:0000313" key="2">
    <source>
        <dbReference type="EMBL" id="KAF2009909.1"/>
    </source>
</evidence>
<accession>A0A6A5XAH4</accession>
<dbReference type="Proteomes" id="UP000799778">
    <property type="component" value="Unassembled WGS sequence"/>
</dbReference>
<protein>
    <submittedName>
        <fullName evidence="2">Uncharacterized protein</fullName>
    </submittedName>
</protein>
<feature type="compositionally biased region" description="Pro residues" evidence="1">
    <location>
        <begin position="34"/>
        <end position="49"/>
    </location>
</feature>
<dbReference type="RefSeq" id="XP_033378248.1">
    <property type="nucleotide sequence ID" value="XM_033534518.1"/>
</dbReference>
<dbReference type="EMBL" id="ML978077">
    <property type="protein sequence ID" value="KAF2009909.1"/>
    <property type="molecule type" value="Genomic_DNA"/>
</dbReference>
<dbReference type="GeneID" id="54291915"/>